<dbReference type="InterPro" id="IPR000515">
    <property type="entry name" value="MetI-like"/>
</dbReference>
<dbReference type="Gene3D" id="1.10.3720.10">
    <property type="entry name" value="MetI-like"/>
    <property type="match status" value="1"/>
</dbReference>
<evidence type="ECO:0000256" key="5">
    <source>
        <dbReference type="ARBA" id="ARBA00022989"/>
    </source>
</evidence>
<feature type="transmembrane region" description="Helical" evidence="7">
    <location>
        <begin position="195"/>
        <end position="216"/>
    </location>
</feature>
<keyword evidence="4 7" id="KW-0812">Transmembrane</keyword>
<evidence type="ECO:0000256" key="3">
    <source>
        <dbReference type="ARBA" id="ARBA00022475"/>
    </source>
</evidence>
<keyword evidence="2 7" id="KW-0813">Transport</keyword>
<sequence>MSHSELTPQAVDTKTAPTVSPVDAPPPGEAYLDIVWRQFRRNKPALISLYILPSLFLIAIFAPAIASWHPIIYYDGHLSELSRNWRAVWTLEDSQGEPRIRLRVNGLTSKQTTGEEAVITSADDKYVLRRASGENSDNAIYFSSDAKLIQSLQKVEIQPLQLSVTIDDKPYQEPVGTTIYPWWHAIFNPPETVDYFFNMAMIGFFPWLLGSLVWGWRQRQRRASTRNTILQSLGAYAVLIVLLCLVFAIPGAAPHNAYKTRTFVNEDFKDPLQHGVYVLIPFNPINDDDTLSRRKPPGYSKPADEARDSNDTAVHLLGTDPVGADVMTRMLYGTRVALTVGFVAVSLYLTIGVIVGAIAGYFGGWVDILISRLIEVMMVFPAFFLILTLVALIGPNIYVIMSVIGITGWPHIARLTRGEVLKQREIDYTAASRALGASHWRILFRHILPNALSPALVSAPFGIAGAIVTESGLSLLGFGLRPPAPSWGSILNAASKDYSLWWMIVFPSLAIFVTVTVFNLVGSGLRDAMDPRLRV</sequence>
<dbReference type="PANTHER" id="PTHR43386:SF1">
    <property type="entry name" value="D,D-DIPEPTIDE TRANSPORT SYSTEM PERMEASE PROTEIN DDPC-RELATED"/>
    <property type="match status" value="1"/>
</dbReference>
<dbReference type="Proteomes" id="UP000317648">
    <property type="component" value="Chromosome"/>
</dbReference>
<dbReference type="InterPro" id="IPR025966">
    <property type="entry name" value="OppC_N"/>
</dbReference>
<keyword evidence="3" id="KW-1003">Cell membrane</keyword>
<dbReference type="Pfam" id="PF00528">
    <property type="entry name" value="BPD_transp_1"/>
    <property type="match status" value="1"/>
</dbReference>
<dbReference type="Pfam" id="PF12911">
    <property type="entry name" value="OppC_N"/>
    <property type="match status" value="1"/>
</dbReference>
<accession>A0A518E1C8</accession>
<keyword evidence="5 7" id="KW-1133">Transmembrane helix</keyword>
<dbReference type="PROSITE" id="PS50928">
    <property type="entry name" value="ABC_TM1"/>
    <property type="match status" value="1"/>
</dbReference>
<feature type="transmembrane region" description="Helical" evidence="7">
    <location>
        <begin position="228"/>
        <end position="249"/>
    </location>
</feature>
<feature type="transmembrane region" description="Helical" evidence="7">
    <location>
        <begin position="373"/>
        <end position="391"/>
    </location>
</feature>
<feature type="transmembrane region" description="Helical" evidence="7">
    <location>
        <begin position="47"/>
        <end position="68"/>
    </location>
</feature>
<feature type="domain" description="ABC transmembrane type-1" evidence="9">
    <location>
        <begin position="334"/>
        <end position="522"/>
    </location>
</feature>
<dbReference type="GO" id="GO:0055085">
    <property type="term" value="P:transmembrane transport"/>
    <property type="evidence" value="ECO:0007669"/>
    <property type="project" value="InterPro"/>
</dbReference>
<protein>
    <submittedName>
        <fullName evidence="10">Dipeptide transport system permease protein DppC</fullName>
    </submittedName>
</protein>
<dbReference type="PANTHER" id="PTHR43386">
    <property type="entry name" value="OLIGOPEPTIDE TRANSPORT SYSTEM PERMEASE PROTEIN APPC"/>
    <property type="match status" value="1"/>
</dbReference>
<feature type="transmembrane region" description="Helical" evidence="7">
    <location>
        <begin position="336"/>
        <end position="361"/>
    </location>
</feature>
<evidence type="ECO:0000256" key="4">
    <source>
        <dbReference type="ARBA" id="ARBA00022692"/>
    </source>
</evidence>
<gene>
    <name evidence="10" type="primary">dppC</name>
    <name evidence="10" type="ORF">Pla8534_57560</name>
</gene>
<evidence type="ECO:0000256" key="7">
    <source>
        <dbReference type="RuleBase" id="RU363032"/>
    </source>
</evidence>
<dbReference type="OrthoDB" id="9797852at2"/>
<comment type="subcellular location">
    <subcellularLocation>
        <location evidence="1 7">Cell membrane</location>
        <topology evidence="1 7">Multi-pass membrane protein</topology>
    </subcellularLocation>
</comment>
<keyword evidence="11" id="KW-1185">Reference proteome</keyword>
<dbReference type="GO" id="GO:0005886">
    <property type="term" value="C:plasma membrane"/>
    <property type="evidence" value="ECO:0007669"/>
    <property type="project" value="UniProtKB-SubCell"/>
</dbReference>
<feature type="region of interest" description="Disordered" evidence="8">
    <location>
        <begin position="1"/>
        <end position="23"/>
    </location>
</feature>
<feature type="transmembrane region" description="Helical" evidence="7">
    <location>
        <begin position="455"/>
        <end position="480"/>
    </location>
</feature>
<dbReference type="EMBL" id="CP036433">
    <property type="protein sequence ID" value="QDU97898.1"/>
    <property type="molecule type" value="Genomic_DNA"/>
</dbReference>
<evidence type="ECO:0000256" key="1">
    <source>
        <dbReference type="ARBA" id="ARBA00004651"/>
    </source>
</evidence>
<comment type="similarity">
    <text evidence="7">Belongs to the binding-protein-dependent transport system permease family.</text>
</comment>
<dbReference type="CDD" id="cd06261">
    <property type="entry name" value="TM_PBP2"/>
    <property type="match status" value="1"/>
</dbReference>
<proteinExistence type="inferred from homology"/>
<keyword evidence="6 7" id="KW-0472">Membrane</keyword>
<reference evidence="10 11" key="1">
    <citation type="submission" date="2019-02" db="EMBL/GenBank/DDBJ databases">
        <title>Deep-cultivation of Planctomycetes and their phenomic and genomic characterization uncovers novel biology.</title>
        <authorList>
            <person name="Wiegand S."/>
            <person name="Jogler M."/>
            <person name="Boedeker C."/>
            <person name="Pinto D."/>
            <person name="Vollmers J."/>
            <person name="Rivas-Marin E."/>
            <person name="Kohn T."/>
            <person name="Peeters S.H."/>
            <person name="Heuer A."/>
            <person name="Rast P."/>
            <person name="Oberbeckmann S."/>
            <person name="Bunk B."/>
            <person name="Jeske O."/>
            <person name="Meyerdierks A."/>
            <person name="Storesund J.E."/>
            <person name="Kallscheuer N."/>
            <person name="Luecker S."/>
            <person name="Lage O.M."/>
            <person name="Pohl T."/>
            <person name="Merkel B.J."/>
            <person name="Hornburger P."/>
            <person name="Mueller R.-W."/>
            <person name="Bruemmer F."/>
            <person name="Labrenz M."/>
            <person name="Spormann A.M."/>
            <person name="Op den Camp H."/>
            <person name="Overmann J."/>
            <person name="Amann R."/>
            <person name="Jetten M.S.M."/>
            <person name="Mascher T."/>
            <person name="Medema M.H."/>
            <person name="Devos D.P."/>
            <person name="Kaster A.-K."/>
            <person name="Ovreas L."/>
            <person name="Rohde M."/>
            <person name="Galperin M.Y."/>
            <person name="Jogler C."/>
        </authorList>
    </citation>
    <scope>NUCLEOTIDE SEQUENCE [LARGE SCALE GENOMIC DNA]</scope>
    <source>
        <strain evidence="10 11">Pla85_3_4</strain>
    </source>
</reference>
<evidence type="ECO:0000313" key="11">
    <source>
        <dbReference type="Proteomes" id="UP000317648"/>
    </source>
</evidence>
<feature type="region of interest" description="Disordered" evidence="8">
    <location>
        <begin position="288"/>
        <end position="308"/>
    </location>
</feature>
<dbReference type="KEGG" id="lcre:Pla8534_57560"/>
<dbReference type="InterPro" id="IPR050366">
    <property type="entry name" value="BP-dependent_transpt_permease"/>
</dbReference>
<evidence type="ECO:0000256" key="6">
    <source>
        <dbReference type="ARBA" id="ARBA00023136"/>
    </source>
</evidence>
<name>A0A518E1C8_9BACT</name>
<dbReference type="AlphaFoldDB" id="A0A518E1C8"/>
<feature type="compositionally biased region" description="Polar residues" evidence="8">
    <location>
        <begin position="1"/>
        <end position="18"/>
    </location>
</feature>
<feature type="transmembrane region" description="Helical" evidence="7">
    <location>
        <begin position="500"/>
        <end position="522"/>
    </location>
</feature>
<dbReference type="SUPFAM" id="SSF161098">
    <property type="entry name" value="MetI-like"/>
    <property type="match status" value="1"/>
</dbReference>
<evidence type="ECO:0000313" key="10">
    <source>
        <dbReference type="EMBL" id="QDU97898.1"/>
    </source>
</evidence>
<dbReference type="InterPro" id="IPR035906">
    <property type="entry name" value="MetI-like_sf"/>
</dbReference>
<evidence type="ECO:0000259" key="9">
    <source>
        <dbReference type="PROSITE" id="PS50928"/>
    </source>
</evidence>
<dbReference type="RefSeq" id="WP_145056685.1">
    <property type="nucleotide sequence ID" value="NZ_CP036433.1"/>
</dbReference>
<evidence type="ECO:0000256" key="2">
    <source>
        <dbReference type="ARBA" id="ARBA00022448"/>
    </source>
</evidence>
<organism evidence="10 11">
    <name type="scientific">Lignipirellula cremea</name>
    <dbReference type="NCBI Taxonomy" id="2528010"/>
    <lineage>
        <taxon>Bacteria</taxon>
        <taxon>Pseudomonadati</taxon>
        <taxon>Planctomycetota</taxon>
        <taxon>Planctomycetia</taxon>
        <taxon>Pirellulales</taxon>
        <taxon>Pirellulaceae</taxon>
        <taxon>Lignipirellula</taxon>
    </lineage>
</organism>
<evidence type="ECO:0000256" key="8">
    <source>
        <dbReference type="SAM" id="MobiDB-lite"/>
    </source>
</evidence>